<keyword evidence="1" id="KW-0472">Membrane</keyword>
<feature type="non-terminal residue" evidence="2">
    <location>
        <position position="81"/>
    </location>
</feature>
<dbReference type="EMBL" id="CATNWA010015262">
    <property type="protein sequence ID" value="CAI9581337.1"/>
    <property type="molecule type" value="Genomic_DNA"/>
</dbReference>
<keyword evidence="1" id="KW-1133">Transmembrane helix</keyword>
<sequence length="81" mass="8913">MLIKSTDTVLMTLGRKGLTCGVIKGLTVCFFTMWAVRVLSTVSTLLCMALLGRAIQSRVQELTGERSVLFTYRSLPQNAKS</sequence>
<evidence type="ECO:0000256" key="1">
    <source>
        <dbReference type="SAM" id="Phobius"/>
    </source>
</evidence>
<feature type="transmembrane region" description="Helical" evidence="1">
    <location>
        <begin position="31"/>
        <end position="51"/>
    </location>
</feature>
<comment type="caution">
    <text evidence="2">The sequence shown here is derived from an EMBL/GenBank/DDBJ whole genome shotgun (WGS) entry which is preliminary data.</text>
</comment>
<accession>A0ABN9E986</accession>
<proteinExistence type="predicted"/>
<keyword evidence="3" id="KW-1185">Reference proteome</keyword>
<reference evidence="2" key="1">
    <citation type="submission" date="2023-05" db="EMBL/GenBank/DDBJ databases">
        <authorList>
            <person name="Stuckert A."/>
        </authorList>
    </citation>
    <scope>NUCLEOTIDE SEQUENCE</scope>
</reference>
<name>A0ABN9E986_9NEOB</name>
<gene>
    <name evidence="2" type="ORF">SPARVUS_LOCUS9471935</name>
</gene>
<dbReference type="Proteomes" id="UP001162483">
    <property type="component" value="Unassembled WGS sequence"/>
</dbReference>
<evidence type="ECO:0000313" key="3">
    <source>
        <dbReference type="Proteomes" id="UP001162483"/>
    </source>
</evidence>
<organism evidence="2 3">
    <name type="scientific">Staurois parvus</name>
    <dbReference type="NCBI Taxonomy" id="386267"/>
    <lineage>
        <taxon>Eukaryota</taxon>
        <taxon>Metazoa</taxon>
        <taxon>Chordata</taxon>
        <taxon>Craniata</taxon>
        <taxon>Vertebrata</taxon>
        <taxon>Euteleostomi</taxon>
        <taxon>Amphibia</taxon>
        <taxon>Batrachia</taxon>
        <taxon>Anura</taxon>
        <taxon>Neobatrachia</taxon>
        <taxon>Ranoidea</taxon>
        <taxon>Ranidae</taxon>
        <taxon>Staurois</taxon>
    </lineage>
</organism>
<evidence type="ECO:0000313" key="2">
    <source>
        <dbReference type="EMBL" id="CAI9581337.1"/>
    </source>
</evidence>
<protein>
    <submittedName>
        <fullName evidence="2">Uncharacterized protein</fullName>
    </submittedName>
</protein>
<keyword evidence="1" id="KW-0812">Transmembrane</keyword>